<organism evidence="3 4">
    <name type="scientific">Dyella lutea</name>
    <dbReference type="NCBI Taxonomy" id="2950441"/>
    <lineage>
        <taxon>Bacteria</taxon>
        <taxon>Pseudomonadati</taxon>
        <taxon>Pseudomonadota</taxon>
        <taxon>Gammaproteobacteria</taxon>
        <taxon>Lysobacterales</taxon>
        <taxon>Rhodanobacteraceae</taxon>
        <taxon>Dyella</taxon>
    </lineage>
</organism>
<feature type="transmembrane region" description="Helical" evidence="1">
    <location>
        <begin position="171"/>
        <end position="192"/>
    </location>
</feature>
<dbReference type="PROSITE" id="PS50925">
    <property type="entry name" value="BLUF"/>
    <property type="match status" value="1"/>
</dbReference>
<protein>
    <submittedName>
        <fullName evidence="3">BLUF domain-containing protein</fullName>
    </submittedName>
</protein>
<evidence type="ECO:0000259" key="2">
    <source>
        <dbReference type="PROSITE" id="PS50925"/>
    </source>
</evidence>
<dbReference type="SMART" id="SM01034">
    <property type="entry name" value="BLUF"/>
    <property type="match status" value="1"/>
</dbReference>
<keyword evidence="4" id="KW-1185">Reference proteome</keyword>
<feature type="domain" description="BLUF" evidence="2">
    <location>
        <begin position="4"/>
        <end position="101"/>
    </location>
</feature>
<proteinExistence type="predicted"/>
<keyword evidence="1" id="KW-1133">Transmembrane helix</keyword>
<sequence>MSDIHQLVYASRATFQPADNGGGVEPEVARILMQSRRNNPRRQLVGALYYGDGCFFQCLEGPRATLDELFGRLQEDSRHRDVMVLRRQPVDAPSFADWSMKYVPAAGDVQTLLAMHGRDRFDPYAFDDALLEAMVGLLHHRSDADSLNPVSVPARAAPAAAPAAAPGGRRWLLPALLAIAAVAAVAAALWWLR</sequence>
<evidence type="ECO:0000313" key="4">
    <source>
        <dbReference type="Proteomes" id="UP001204615"/>
    </source>
</evidence>
<dbReference type="InterPro" id="IPR036046">
    <property type="entry name" value="Acylphosphatase-like_dom_sf"/>
</dbReference>
<dbReference type="Gene3D" id="3.30.70.100">
    <property type="match status" value="1"/>
</dbReference>
<dbReference type="SUPFAM" id="SSF54975">
    <property type="entry name" value="Acylphosphatase/BLUF domain-like"/>
    <property type="match status" value="1"/>
</dbReference>
<keyword evidence="1" id="KW-0472">Membrane</keyword>
<dbReference type="InterPro" id="IPR007024">
    <property type="entry name" value="BLUF_domain"/>
</dbReference>
<name>A0ABT1FCD8_9GAMM</name>
<accession>A0ABT1FCD8</accession>
<reference evidence="3 4" key="1">
    <citation type="submission" date="2022-06" db="EMBL/GenBank/DDBJ databases">
        <title>Dyella sp. Sa strain:Sa Genome sequencing.</title>
        <authorList>
            <person name="Park S."/>
        </authorList>
    </citation>
    <scope>NUCLEOTIDE SEQUENCE [LARGE SCALE GENOMIC DNA]</scope>
    <source>
        <strain evidence="3 4">Sa</strain>
    </source>
</reference>
<dbReference type="EMBL" id="JAMZEK010000003">
    <property type="protein sequence ID" value="MCP1375023.1"/>
    <property type="molecule type" value="Genomic_DNA"/>
</dbReference>
<evidence type="ECO:0000313" key="3">
    <source>
        <dbReference type="EMBL" id="MCP1375023.1"/>
    </source>
</evidence>
<evidence type="ECO:0000256" key="1">
    <source>
        <dbReference type="SAM" id="Phobius"/>
    </source>
</evidence>
<dbReference type="Proteomes" id="UP001204615">
    <property type="component" value="Unassembled WGS sequence"/>
</dbReference>
<dbReference type="Pfam" id="PF04940">
    <property type="entry name" value="BLUF"/>
    <property type="match status" value="1"/>
</dbReference>
<gene>
    <name evidence="3" type="ORF">NC595_13290</name>
</gene>
<keyword evidence="1" id="KW-0812">Transmembrane</keyword>
<dbReference type="RefSeq" id="WP_253567191.1">
    <property type="nucleotide sequence ID" value="NZ_JAMZEK010000003.1"/>
</dbReference>
<comment type="caution">
    <text evidence="3">The sequence shown here is derived from an EMBL/GenBank/DDBJ whole genome shotgun (WGS) entry which is preliminary data.</text>
</comment>